<feature type="compositionally biased region" description="Gly residues" evidence="1">
    <location>
        <begin position="55"/>
        <end position="73"/>
    </location>
</feature>
<dbReference type="EMBL" id="BMUW01000004">
    <property type="protein sequence ID" value="GGZ53497.1"/>
    <property type="molecule type" value="Genomic_DNA"/>
</dbReference>
<evidence type="ECO:0000313" key="3">
    <source>
        <dbReference type="Proteomes" id="UP000624183"/>
    </source>
</evidence>
<evidence type="ECO:0000313" key="2">
    <source>
        <dbReference type="EMBL" id="GGZ53497.1"/>
    </source>
</evidence>
<gene>
    <name evidence="2" type="ORF">GCM10010328_30390</name>
</gene>
<organism evidence="2 3">
    <name type="scientific">Streptomyces rubiginosohelvolus</name>
    <dbReference type="NCBI Taxonomy" id="67362"/>
    <lineage>
        <taxon>Bacteria</taxon>
        <taxon>Bacillati</taxon>
        <taxon>Actinomycetota</taxon>
        <taxon>Actinomycetes</taxon>
        <taxon>Kitasatosporales</taxon>
        <taxon>Streptomycetaceae</taxon>
        <taxon>Streptomyces</taxon>
    </lineage>
</organism>
<proteinExistence type="predicted"/>
<sequence>MALRRGMAASNWSIWFPVSAMVRILTGRGAGAGAAVRRGGGGVADELRGVLGAPPFGGGHSGSEGAGAAGALA</sequence>
<comment type="caution">
    <text evidence="2">The sequence shown here is derived from an EMBL/GenBank/DDBJ whole genome shotgun (WGS) entry which is preliminary data.</text>
</comment>
<protein>
    <submittedName>
        <fullName evidence="2">Uncharacterized protein</fullName>
    </submittedName>
</protein>
<name>A0ABQ3BS75_9ACTN</name>
<accession>A0ABQ3BS75</accession>
<keyword evidence="3" id="KW-1185">Reference proteome</keyword>
<evidence type="ECO:0000256" key="1">
    <source>
        <dbReference type="SAM" id="MobiDB-lite"/>
    </source>
</evidence>
<dbReference type="Proteomes" id="UP000624183">
    <property type="component" value="Unassembled WGS sequence"/>
</dbReference>
<reference evidence="3" key="1">
    <citation type="journal article" date="2019" name="Int. J. Syst. Evol. Microbiol.">
        <title>The Global Catalogue of Microorganisms (GCM) 10K type strain sequencing project: providing services to taxonomists for standard genome sequencing and annotation.</title>
        <authorList>
            <consortium name="The Broad Institute Genomics Platform"/>
            <consortium name="The Broad Institute Genome Sequencing Center for Infectious Disease"/>
            <person name="Wu L."/>
            <person name="Ma J."/>
        </authorList>
    </citation>
    <scope>NUCLEOTIDE SEQUENCE [LARGE SCALE GENOMIC DNA]</scope>
    <source>
        <strain evidence="3">JCM 4602</strain>
    </source>
</reference>
<feature type="region of interest" description="Disordered" evidence="1">
    <location>
        <begin position="54"/>
        <end position="73"/>
    </location>
</feature>